<dbReference type="STRING" id="863227.GCA_000373005_04121"/>
<dbReference type="EMBL" id="PNYC01000031">
    <property type="protein sequence ID" value="PMS30455.1"/>
    <property type="molecule type" value="Genomic_DNA"/>
</dbReference>
<comment type="cofactor">
    <cofactor evidence="1">
        <name>thiamine diphosphate</name>
        <dbReference type="ChEBI" id="CHEBI:58937"/>
    </cofactor>
</comment>
<evidence type="ECO:0000259" key="4">
    <source>
        <dbReference type="Pfam" id="PF00676"/>
    </source>
</evidence>
<comment type="caution">
    <text evidence="5">The sequence shown here is derived from an EMBL/GenBank/DDBJ whole genome shotgun (WGS) entry which is preliminary data.</text>
</comment>
<sequence>MNQARLQPDRSTLVEIYRRMALVKMNDERFRAVIKSGKLAMTYYSPRGQEVIPSALSVHLTNDDYLCTIYRGIHDMLAKGVPSKLLWAELAGRETGTCKGKGGPMHVTHPASGIMVTTGIVGSSMPIANGLALAAQIRGEKRIAVATFGDGASNIGAFHEALNLASLWKLPVVFLCQNNRFAEHTPYATGTSIGRISDRGAAYGMPSIHVDGNDPVAMWQAAGEAVARAREGGGPTLIEAMTFRFHGHVFGDADGYMDPAEKASAIKNDPVPRYRSWLIEHAHASENELTGIERAIETEIDAAIEYALASPYPDVAELRRDVYAQEIEV</sequence>
<accession>A0A2N7WMB3</accession>
<dbReference type="Pfam" id="PF00676">
    <property type="entry name" value="E1_dh"/>
    <property type="match status" value="1"/>
</dbReference>
<keyword evidence="2" id="KW-0560">Oxidoreductase</keyword>
<evidence type="ECO:0000256" key="1">
    <source>
        <dbReference type="ARBA" id="ARBA00001964"/>
    </source>
</evidence>
<organism evidence="5 6">
    <name type="scientific">Trinickia symbiotica</name>
    <dbReference type="NCBI Taxonomy" id="863227"/>
    <lineage>
        <taxon>Bacteria</taxon>
        <taxon>Pseudomonadati</taxon>
        <taxon>Pseudomonadota</taxon>
        <taxon>Betaproteobacteria</taxon>
        <taxon>Burkholderiales</taxon>
        <taxon>Burkholderiaceae</taxon>
        <taxon>Trinickia</taxon>
    </lineage>
</organism>
<dbReference type="InterPro" id="IPR029061">
    <property type="entry name" value="THDP-binding"/>
</dbReference>
<dbReference type="OrthoDB" id="9766715at2"/>
<evidence type="ECO:0000313" key="6">
    <source>
        <dbReference type="Proteomes" id="UP000235777"/>
    </source>
</evidence>
<dbReference type="SUPFAM" id="SSF52518">
    <property type="entry name" value="Thiamin diphosphate-binding fold (THDP-binding)"/>
    <property type="match status" value="1"/>
</dbReference>
<dbReference type="InterPro" id="IPR001017">
    <property type="entry name" value="DH_E1"/>
</dbReference>
<proteinExistence type="predicted"/>
<dbReference type="PANTHER" id="PTHR11516">
    <property type="entry name" value="PYRUVATE DEHYDROGENASE E1 COMPONENT, ALPHA SUBUNIT BACTERIAL AND ORGANELLAR"/>
    <property type="match status" value="1"/>
</dbReference>
<evidence type="ECO:0000256" key="3">
    <source>
        <dbReference type="ARBA" id="ARBA00023052"/>
    </source>
</evidence>
<dbReference type="GO" id="GO:0004739">
    <property type="term" value="F:pyruvate dehydrogenase (acetyl-transferring) activity"/>
    <property type="evidence" value="ECO:0007669"/>
    <property type="project" value="TreeGrafter"/>
</dbReference>
<dbReference type="Proteomes" id="UP000235777">
    <property type="component" value="Unassembled WGS sequence"/>
</dbReference>
<dbReference type="RefSeq" id="WP_026230046.1">
    <property type="nucleotide sequence ID" value="NZ_KB890190.1"/>
</dbReference>
<gene>
    <name evidence="5" type="ORF">C0Z20_29925</name>
</gene>
<name>A0A2N7WMB3_9BURK</name>
<evidence type="ECO:0000256" key="2">
    <source>
        <dbReference type="ARBA" id="ARBA00023002"/>
    </source>
</evidence>
<feature type="domain" description="Dehydrogenase E1 component" evidence="4">
    <location>
        <begin position="18"/>
        <end position="315"/>
    </location>
</feature>
<reference evidence="5 6" key="1">
    <citation type="submission" date="2018-01" db="EMBL/GenBank/DDBJ databases">
        <title>Whole genome analyses suggest that Burkholderia sensu lato contains two further novel genera in the rhizoxinica-symbiotica group Mycetohabitans gen. nov., and Trinickia gen. nov.: implications for the evolution of diazotrophy and nodulation in the Burkholderiaceae.</title>
        <authorList>
            <person name="Estrada-de los Santos P."/>
            <person name="Palmer M."/>
            <person name="Chavez-Ramirez B."/>
            <person name="Beukes C."/>
            <person name="Steenkamp E.T."/>
            <person name="Hirsch A.M."/>
            <person name="Manyaka P."/>
            <person name="Maluk M."/>
            <person name="Lafos M."/>
            <person name="Crook M."/>
            <person name="Gross E."/>
            <person name="Simon M.F."/>
            <person name="Bueno dos Reis Junior F."/>
            <person name="Poole P.S."/>
            <person name="Venter S.N."/>
            <person name="James E.K."/>
        </authorList>
    </citation>
    <scope>NUCLEOTIDE SEQUENCE [LARGE SCALE GENOMIC DNA]</scope>
    <source>
        <strain evidence="5 6">JPY 581</strain>
    </source>
</reference>
<dbReference type="GO" id="GO:0006086">
    <property type="term" value="P:pyruvate decarboxylation to acetyl-CoA"/>
    <property type="evidence" value="ECO:0007669"/>
    <property type="project" value="TreeGrafter"/>
</dbReference>
<keyword evidence="3" id="KW-0786">Thiamine pyrophosphate</keyword>
<keyword evidence="6" id="KW-1185">Reference proteome</keyword>
<dbReference type="AlphaFoldDB" id="A0A2N7WMB3"/>
<dbReference type="Gene3D" id="3.40.50.970">
    <property type="match status" value="1"/>
</dbReference>
<dbReference type="InterPro" id="IPR050642">
    <property type="entry name" value="PDH_E1_Alpha_Subunit"/>
</dbReference>
<evidence type="ECO:0000313" key="5">
    <source>
        <dbReference type="EMBL" id="PMS30455.1"/>
    </source>
</evidence>
<dbReference type="PANTHER" id="PTHR11516:SF60">
    <property type="entry name" value="PYRUVATE DEHYDROGENASE E1 COMPONENT SUBUNIT ALPHA"/>
    <property type="match status" value="1"/>
</dbReference>
<dbReference type="CDD" id="cd02000">
    <property type="entry name" value="TPP_E1_PDC_ADC_BCADC"/>
    <property type="match status" value="1"/>
</dbReference>
<protein>
    <submittedName>
        <fullName evidence="5">Thiamine pyrophosphate-dependent dehydrogenase E1 component subunit alpha</fullName>
    </submittedName>
</protein>